<feature type="transmembrane region" description="Helical" evidence="6">
    <location>
        <begin position="542"/>
        <end position="568"/>
    </location>
</feature>
<sequence length="785" mass="88914">MKAVFENPFLVRITKIPEERGWKRKFVLALRVLLVSVHRFNVDDCLMKASGLAYTTIVTLVPTLTVVVALLTVASGIQGRQDEIYDEVNSFLLKNNIQFDISPYWETLSDIINTASQIGAVGFIVFIFSATAVLRSLEKTFHSIWKIDLHRSFISKFVLYFFLISFGPLLFLVGKGLTDQLADSIRAPHLKSIVKTEMGEIWVAGEKGNIGRLNDLKSKIKFIPYDTIDFENLLCIDFSGIEKGTCKVPNVSKENFFRIRALGENLYAMSEEGTLLISDDHGGTWDIHSFKNLSIKDFGVSNDSTIFILTEDTRTLRYDIGSALTELRRFTEKGIKPFKIRFFGDKDGFILDREGRIWKTVDGGTNFTFQVISKKSLNDIFFLNRNVGFVVGDDGAIFKTKDGGNNWIDLSHKKFSYERVWAFLSPKKQDFDVFVLNNVGEIILSEDEGLNWTIAYKPKGGAILDLLHLRSESLISGLSSDESPEEEIEVTETKEEPETLSKLNADMLGILGVGEYNKIIRIENDDNGKPIWKKYQGGLRFFSLYTLLKFIVPFFGVWIFFVLLYSIIPNTKVPIKASFLGAAITGLILILFFWGFLNIYITSFTEKTMIIYKALAAIPILLLTIYSVALIILFGAEITATLQFPDRYLLPRHPFESMDTFVKHELYHTIRFLGLVYWEQETKGKLIQTKQIRKDLLLPEADINQIQTRLEQAQLISVSESGGIAPVKLKEQLSLLELYEKTVSVSFSAPTETKASSETLVKSLVSLEEKVRDHLKGITIKDLST</sequence>
<evidence type="ECO:0000256" key="4">
    <source>
        <dbReference type="ARBA" id="ARBA00022989"/>
    </source>
</evidence>
<dbReference type="InterPro" id="IPR017039">
    <property type="entry name" value="Virul_fac_BrkB"/>
</dbReference>
<dbReference type="SUPFAM" id="SSF110296">
    <property type="entry name" value="Oligoxyloglucan reducing end-specific cellobiohydrolase"/>
    <property type="match status" value="1"/>
</dbReference>
<keyword evidence="2" id="KW-1003">Cell membrane</keyword>
<comment type="caution">
    <text evidence="8">The sequence shown here is derived from an EMBL/GenBank/DDBJ whole genome shotgun (WGS) entry which is preliminary data.</text>
</comment>
<dbReference type="GO" id="GO:0005886">
    <property type="term" value="C:plasma membrane"/>
    <property type="evidence" value="ECO:0007669"/>
    <property type="project" value="UniProtKB-SubCell"/>
</dbReference>
<feature type="transmembrane region" description="Helical" evidence="6">
    <location>
        <begin position="157"/>
        <end position="177"/>
    </location>
</feature>
<feature type="transmembrane region" description="Helical" evidence="6">
    <location>
        <begin position="614"/>
        <end position="636"/>
    </location>
</feature>
<dbReference type="Gene3D" id="2.130.10.10">
    <property type="entry name" value="YVTN repeat-like/Quinoprotein amine dehydrogenase"/>
    <property type="match status" value="1"/>
</dbReference>
<reference evidence="8 9" key="1">
    <citation type="submission" date="2018-02" db="EMBL/GenBank/DDBJ databases">
        <title>Novel Leptospira species isolated from soil and water in Japan.</title>
        <authorList>
            <person name="Nakao R."/>
            <person name="Masuzawa T."/>
        </authorList>
    </citation>
    <scope>NUCLEOTIDE SEQUENCE [LARGE SCALE GENOMIC DNA]</scope>
    <source>
        <strain evidence="8 9">YH101</strain>
    </source>
</reference>
<dbReference type="Gene3D" id="1.10.10.10">
    <property type="entry name" value="Winged helix-like DNA-binding domain superfamily/Winged helix DNA-binding domain"/>
    <property type="match status" value="1"/>
</dbReference>
<keyword evidence="5 6" id="KW-0472">Membrane</keyword>
<dbReference type="EMBL" id="BFBB01000002">
    <property type="protein sequence ID" value="GBF49281.1"/>
    <property type="molecule type" value="Genomic_DNA"/>
</dbReference>
<gene>
    <name evidence="8" type="ORF">LPTSP4_07910</name>
</gene>
<dbReference type="RefSeq" id="WP_108973904.1">
    <property type="nucleotide sequence ID" value="NZ_BFBB01000002.1"/>
</dbReference>
<evidence type="ECO:0000313" key="9">
    <source>
        <dbReference type="Proteomes" id="UP000245133"/>
    </source>
</evidence>
<dbReference type="AlphaFoldDB" id="A0A2P2DXC1"/>
<keyword evidence="9" id="KW-1185">Reference proteome</keyword>
<keyword evidence="4 6" id="KW-1133">Transmembrane helix</keyword>
<feature type="transmembrane region" description="Helical" evidence="6">
    <location>
        <begin position="52"/>
        <end position="74"/>
    </location>
</feature>
<dbReference type="Pfam" id="PF14870">
    <property type="entry name" value="PSII_BNR"/>
    <property type="match status" value="1"/>
</dbReference>
<name>A0A2P2DXC1_9LEPT</name>
<evidence type="ECO:0000256" key="5">
    <source>
        <dbReference type="ARBA" id="ARBA00023136"/>
    </source>
</evidence>
<dbReference type="InterPro" id="IPR036388">
    <property type="entry name" value="WH-like_DNA-bd_sf"/>
</dbReference>
<feature type="domain" description="Photosynthesis system II assembly factor Ycf48/Hcf136-like" evidence="7">
    <location>
        <begin position="337"/>
        <end position="466"/>
    </location>
</feature>
<keyword evidence="3 6" id="KW-0812">Transmembrane</keyword>
<comment type="subcellular location">
    <subcellularLocation>
        <location evidence="1">Cell membrane</location>
        <topology evidence="1">Multi-pass membrane protein</topology>
    </subcellularLocation>
</comment>
<feature type="transmembrane region" description="Helical" evidence="6">
    <location>
        <begin position="580"/>
        <end position="602"/>
    </location>
</feature>
<dbReference type="InterPro" id="IPR028203">
    <property type="entry name" value="PSII_CF48-like_dom"/>
</dbReference>
<proteinExistence type="predicted"/>
<dbReference type="OrthoDB" id="9767885at2"/>
<dbReference type="Proteomes" id="UP000245133">
    <property type="component" value="Unassembled WGS sequence"/>
</dbReference>
<evidence type="ECO:0000313" key="8">
    <source>
        <dbReference type="EMBL" id="GBF49281.1"/>
    </source>
</evidence>
<dbReference type="InterPro" id="IPR015943">
    <property type="entry name" value="WD40/YVTN_repeat-like_dom_sf"/>
</dbReference>
<accession>A0A2P2DXC1</accession>
<evidence type="ECO:0000256" key="1">
    <source>
        <dbReference type="ARBA" id="ARBA00004651"/>
    </source>
</evidence>
<organism evidence="8 9">
    <name type="scientific">Leptospira ryugenii</name>
    <dbReference type="NCBI Taxonomy" id="1917863"/>
    <lineage>
        <taxon>Bacteria</taxon>
        <taxon>Pseudomonadati</taxon>
        <taxon>Spirochaetota</taxon>
        <taxon>Spirochaetia</taxon>
        <taxon>Leptospirales</taxon>
        <taxon>Leptospiraceae</taxon>
        <taxon>Leptospira</taxon>
    </lineage>
</organism>
<evidence type="ECO:0000256" key="2">
    <source>
        <dbReference type="ARBA" id="ARBA00022475"/>
    </source>
</evidence>
<protein>
    <submittedName>
        <fullName evidence="8">Ribonuclease BN</fullName>
    </submittedName>
</protein>
<dbReference type="PANTHER" id="PTHR30213:SF0">
    <property type="entry name" value="UPF0761 MEMBRANE PROTEIN YIHY"/>
    <property type="match status" value="1"/>
</dbReference>
<evidence type="ECO:0000259" key="7">
    <source>
        <dbReference type="Pfam" id="PF14870"/>
    </source>
</evidence>
<dbReference type="PANTHER" id="PTHR30213">
    <property type="entry name" value="INNER MEMBRANE PROTEIN YHJD"/>
    <property type="match status" value="1"/>
</dbReference>
<feature type="transmembrane region" description="Helical" evidence="6">
    <location>
        <begin position="118"/>
        <end position="137"/>
    </location>
</feature>
<dbReference type="Pfam" id="PF03631">
    <property type="entry name" value="Virul_fac_BrkB"/>
    <property type="match status" value="2"/>
</dbReference>
<evidence type="ECO:0000256" key="6">
    <source>
        <dbReference type="SAM" id="Phobius"/>
    </source>
</evidence>
<evidence type="ECO:0000256" key="3">
    <source>
        <dbReference type="ARBA" id="ARBA00022692"/>
    </source>
</evidence>